<dbReference type="Proteomes" id="UP001176961">
    <property type="component" value="Unassembled WGS sequence"/>
</dbReference>
<organism evidence="2 3">
    <name type="scientific">Cylicocyclus nassatus</name>
    <name type="common">Nematode worm</name>
    <dbReference type="NCBI Taxonomy" id="53992"/>
    <lineage>
        <taxon>Eukaryota</taxon>
        <taxon>Metazoa</taxon>
        <taxon>Ecdysozoa</taxon>
        <taxon>Nematoda</taxon>
        <taxon>Chromadorea</taxon>
        <taxon>Rhabditida</taxon>
        <taxon>Rhabditina</taxon>
        <taxon>Rhabditomorpha</taxon>
        <taxon>Strongyloidea</taxon>
        <taxon>Strongylidae</taxon>
        <taxon>Cylicocyclus</taxon>
    </lineage>
</organism>
<gene>
    <name evidence="2" type="ORF">CYNAS_LOCUS11369</name>
</gene>
<accession>A0AA36GW04</accession>
<feature type="region of interest" description="Disordered" evidence="1">
    <location>
        <begin position="1"/>
        <end position="27"/>
    </location>
</feature>
<dbReference type="EMBL" id="CATQJL010000223">
    <property type="protein sequence ID" value="CAJ0599386.1"/>
    <property type="molecule type" value="Genomic_DNA"/>
</dbReference>
<comment type="caution">
    <text evidence="2">The sequence shown here is derived from an EMBL/GenBank/DDBJ whole genome shotgun (WGS) entry which is preliminary data.</text>
</comment>
<feature type="compositionally biased region" description="Basic and acidic residues" evidence="1">
    <location>
        <begin position="1"/>
        <end position="16"/>
    </location>
</feature>
<sequence>MKSEDKIHKLLREGKPRKSKAPGSGPGVEYRIWRKRISPLPKEGVLLLQPCTQAAASEAEYLFFSASHYQACTSFQQATIESSPGTDNDIDRIVKAVTAALRKEKSGKENAVSLLDDIFDVE</sequence>
<evidence type="ECO:0000313" key="3">
    <source>
        <dbReference type="Proteomes" id="UP001176961"/>
    </source>
</evidence>
<keyword evidence="3" id="KW-1185">Reference proteome</keyword>
<proteinExistence type="predicted"/>
<evidence type="ECO:0000313" key="2">
    <source>
        <dbReference type="EMBL" id="CAJ0599386.1"/>
    </source>
</evidence>
<name>A0AA36GW04_CYLNA</name>
<protein>
    <submittedName>
        <fullName evidence="2">Uncharacterized protein</fullName>
    </submittedName>
</protein>
<dbReference type="AlphaFoldDB" id="A0AA36GW04"/>
<reference evidence="2" key="1">
    <citation type="submission" date="2023-07" db="EMBL/GenBank/DDBJ databases">
        <authorList>
            <consortium name="CYATHOMIX"/>
        </authorList>
    </citation>
    <scope>NUCLEOTIDE SEQUENCE</scope>
    <source>
        <strain evidence="2">N/A</strain>
    </source>
</reference>
<evidence type="ECO:0000256" key="1">
    <source>
        <dbReference type="SAM" id="MobiDB-lite"/>
    </source>
</evidence>